<comment type="caution">
    <text evidence="1">The sequence shown here is derived from an EMBL/GenBank/DDBJ whole genome shotgun (WGS) entry which is preliminary data.</text>
</comment>
<evidence type="ECO:0000313" key="2">
    <source>
        <dbReference type="Proteomes" id="UP000265619"/>
    </source>
</evidence>
<name>A0A9X8GSX7_9BURK</name>
<dbReference type="EMBL" id="QXMN01000047">
    <property type="protein sequence ID" value="RIX74827.1"/>
    <property type="molecule type" value="Genomic_DNA"/>
</dbReference>
<gene>
    <name evidence="1" type="ORF">D3H34_26230</name>
</gene>
<reference evidence="1 2" key="1">
    <citation type="submission" date="2018-09" db="EMBL/GenBank/DDBJ databases">
        <title>Acidovorax cavernicola nov. sp. isolated from Gruta de las Maravillas (Aracena, Spain).</title>
        <authorList>
            <person name="Jurado V."/>
            <person name="Gutierrez-Patricio S."/>
            <person name="Gonzalez-Pimentel J.L."/>
            <person name="Miller A.Z."/>
            <person name="Laiz L."/>
            <person name="Saiz-Jimenez C."/>
        </authorList>
    </citation>
    <scope>NUCLEOTIDE SEQUENCE [LARGE SCALE GENOMIC DNA]</scope>
    <source>
        <strain evidence="1 2">1011MAR4D40.2</strain>
    </source>
</reference>
<sequence length="278" mass="29589">MNSQTFTRFPADLLHGLRAAARAAIRVGAVGAVMTVGTATAPSAAAQILESAPQVHVVVALVDNASQGIVPVPAAIGNGDDAASNLYWGAAYGLKTFLSKAPGWRRTGCQSDVTDSILERCEFVWGKDKLRLTAEAWRGRHIDRAMQAFMTQAATPPKTANRRELVMFVGHDGLMDAVHANLPAQFPRGTPHGKKAAVLACLSDRFFSKHLLAAGATPVVTTFSLMAPEGYVVEAVARTFAGSDSQADEKALRRAAGDAYAKYQKLKPRAGRRVFGTD</sequence>
<protein>
    <submittedName>
        <fullName evidence="1">Uncharacterized protein</fullName>
    </submittedName>
</protein>
<proteinExistence type="predicted"/>
<accession>A0A9X8GSX7</accession>
<evidence type="ECO:0000313" key="1">
    <source>
        <dbReference type="EMBL" id="RIX74827.1"/>
    </source>
</evidence>
<organism evidence="1 2">
    <name type="scientific">Acidovorax cavernicola</name>
    <dbReference type="NCBI Taxonomy" id="1675792"/>
    <lineage>
        <taxon>Bacteria</taxon>
        <taxon>Pseudomonadati</taxon>
        <taxon>Pseudomonadota</taxon>
        <taxon>Betaproteobacteria</taxon>
        <taxon>Burkholderiales</taxon>
        <taxon>Comamonadaceae</taxon>
        <taxon>Acidovorax</taxon>
    </lineage>
</organism>
<keyword evidence="2" id="KW-1185">Reference proteome</keyword>
<dbReference type="AlphaFoldDB" id="A0A9X8GSX7"/>
<dbReference type="Proteomes" id="UP000265619">
    <property type="component" value="Unassembled WGS sequence"/>
</dbReference>